<evidence type="ECO:0000256" key="2">
    <source>
        <dbReference type="ARBA" id="ARBA00004613"/>
    </source>
</evidence>
<dbReference type="OrthoDB" id="5046242at2759"/>
<protein>
    <recommendedName>
        <fullName evidence="4">L-amino-acid oxidase</fullName>
        <ecNumber evidence="4">1.4.3.2</ecNumber>
    </recommendedName>
</protein>
<evidence type="ECO:0000256" key="6">
    <source>
        <dbReference type="ARBA" id="ARBA00022630"/>
    </source>
</evidence>
<dbReference type="FunFam" id="1.10.405.10:FF:000004">
    <property type="entry name" value="Amine oxidase"/>
    <property type="match status" value="1"/>
</dbReference>
<evidence type="ECO:0000256" key="5">
    <source>
        <dbReference type="ARBA" id="ARBA00022525"/>
    </source>
</evidence>
<evidence type="ECO:0000256" key="7">
    <source>
        <dbReference type="ARBA" id="ARBA00022827"/>
    </source>
</evidence>
<evidence type="ECO:0000256" key="4">
    <source>
        <dbReference type="ARBA" id="ARBA00012806"/>
    </source>
</evidence>
<reference evidence="12" key="1">
    <citation type="submission" date="2025-08" db="UniProtKB">
        <authorList>
            <consortium name="RefSeq"/>
        </authorList>
    </citation>
    <scope>IDENTIFICATION</scope>
    <source>
        <tissue evidence="12">Muscle</tissue>
    </source>
</reference>
<dbReference type="EC" id="1.4.3.2" evidence="4"/>
<evidence type="ECO:0000256" key="1">
    <source>
        <dbReference type="ARBA" id="ARBA00001974"/>
    </source>
</evidence>
<dbReference type="RefSeq" id="XP_010765096.1">
    <property type="nucleotide sequence ID" value="XM_010766794.1"/>
</dbReference>
<evidence type="ECO:0000256" key="8">
    <source>
        <dbReference type="ARBA" id="ARBA00023002"/>
    </source>
</evidence>
<dbReference type="GeneID" id="104941664"/>
<comment type="subcellular location">
    <subcellularLocation>
        <location evidence="2">Secreted</location>
    </subcellularLocation>
</comment>
<name>A0A6I9MTE4_9TELE</name>
<dbReference type="KEGG" id="ncc:104941664"/>
<sequence length="142" mass="15871">NASVGSILRWFIKELGVKLNPFVLVNENTFFLVNGLKKKRTSAVKADPNILKYNVSEGERGKSADKLLQTALQKVNDEVKAHGCIAALQKYDHYSLEEYLNAEGDLSPEAIRMIGDLLNEESLMNLALTEIIYLEKDVSDNT</sequence>
<keyword evidence="5" id="KW-0964">Secreted</keyword>
<feature type="non-terminal residue" evidence="12">
    <location>
        <position position="1"/>
    </location>
</feature>
<comment type="similarity">
    <text evidence="3">Belongs to the flavin monoamine oxidase family. FIG1 subfamily.</text>
</comment>
<dbReference type="GO" id="GO:0005576">
    <property type="term" value="C:extracellular region"/>
    <property type="evidence" value="ECO:0007669"/>
    <property type="project" value="UniProtKB-SubCell"/>
</dbReference>
<dbReference type="Proteomes" id="UP000504611">
    <property type="component" value="Unplaced"/>
</dbReference>
<keyword evidence="8" id="KW-0560">Oxidoreductase</keyword>
<keyword evidence="6" id="KW-0285">Flavoprotein</keyword>
<accession>A0A6I9MTE4</accession>
<evidence type="ECO:0000313" key="12">
    <source>
        <dbReference type="RefSeq" id="XP_010765096.1"/>
    </source>
</evidence>
<keyword evidence="11" id="KW-1185">Reference proteome</keyword>
<keyword evidence="7" id="KW-0274">FAD</keyword>
<dbReference type="Gene3D" id="1.10.405.10">
    <property type="entry name" value="Guanine Nucleotide Dissociation Inhibitor, domain 1"/>
    <property type="match status" value="1"/>
</dbReference>
<dbReference type="AlphaFoldDB" id="A0A6I9MTE4"/>
<evidence type="ECO:0000256" key="9">
    <source>
        <dbReference type="ARBA" id="ARBA00023157"/>
    </source>
</evidence>
<feature type="non-terminal residue" evidence="12">
    <location>
        <position position="142"/>
    </location>
</feature>
<evidence type="ECO:0000313" key="11">
    <source>
        <dbReference type="Proteomes" id="UP000504611"/>
    </source>
</evidence>
<organism evidence="11 12">
    <name type="scientific">Notothenia coriiceps</name>
    <name type="common">black rockcod</name>
    <dbReference type="NCBI Taxonomy" id="8208"/>
    <lineage>
        <taxon>Eukaryota</taxon>
        <taxon>Metazoa</taxon>
        <taxon>Chordata</taxon>
        <taxon>Craniata</taxon>
        <taxon>Vertebrata</taxon>
        <taxon>Euteleostomi</taxon>
        <taxon>Actinopterygii</taxon>
        <taxon>Neopterygii</taxon>
        <taxon>Teleostei</taxon>
        <taxon>Neoteleostei</taxon>
        <taxon>Acanthomorphata</taxon>
        <taxon>Eupercaria</taxon>
        <taxon>Perciformes</taxon>
        <taxon>Notothenioidei</taxon>
        <taxon>Nototheniidae</taxon>
        <taxon>Notothenia</taxon>
    </lineage>
</organism>
<proteinExistence type="inferred from homology"/>
<evidence type="ECO:0000256" key="3">
    <source>
        <dbReference type="ARBA" id="ARBA00005465"/>
    </source>
</evidence>
<keyword evidence="10" id="KW-0325">Glycoprotein</keyword>
<evidence type="ECO:0000256" key="10">
    <source>
        <dbReference type="ARBA" id="ARBA00023180"/>
    </source>
</evidence>
<gene>
    <name evidence="12" type="primary">LOC104941664</name>
</gene>
<comment type="cofactor">
    <cofactor evidence="1">
        <name>FAD</name>
        <dbReference type="ChEBI" id="CHEBI:57692"/>
    </cofactor>
</comment>
<dbReference type="GO" id="GO:0001716">
    <property type="term" value="F:L-amino-acid oxidase activity"/>
    <property type="evidence" value="ECO:0007669"/>
    <property type="project" value="UniProtKB-EC"/>
</dbReference>
<keyword evidence="9" id="KW-1015">Disulfide bond</keyword>